<dbReference type="AlphaFoldDB" id="A0A397FFI0"/>
<dbReference type="EMBL" id="QUTE01007270">
    <property type="protein sequence ID" value="RHZ29922.1"/>
    <property type="molecule type" value="Genomic_DNA"/>
</dbReference>
<evidence type="ECO:0000313" key="4">
    <source>
        <dbReference type="EMBL" id="RHZ38382.1"/>
    </source>
</evidence>
<accession>A0A397FFI0</accession>
<dbReference type="InterPro" id="IPR036047">
    <property type="entry name" value="F-box-like_dom_sf"/>
</dbReference>
<dbReference type="Proteomes" id="UP000275652">
    <property type="component" value="Unassembled WGS sequence"/>
</dbReference>
<reference evidence="6 8" key="2">
    <citation type="submission" date="2018-08" db="EMBL/GenBank/DDBJ databases">
        <title>Aphanomyces genome sequencing and annotation.</title>
        <authorList>
            <person name="Minardi D."/>
            <person name="Oidtmann B."/>
            <person name="Van Der Giezen M."/>
            <person name="Studholme D.J."/>
        </authorList>
    </citation>
    <scope>NUCLEOTIDE SEQUENCE [LARGE SCALE GENOMIC DNA]</scope>
    <source>
        <strain evidence="3 6">197901</strain>
        <strain evidence="4 9">FDL457</strain>
        <strain evidence="2 8">Si</strain>
    </source>
</reference>
<dbReference type="Pfam" id="PF00646">
    <property type="entry name" value="F-box"/>
    <property type="match status" value="1"/>
</dbReference>
<dbReference type="CDD" id="cd09917">
    <property type="entry name" value="F-box_SF"/>
    <property type="match status" value="1"/>
</dbReference>
<evidence type="ECO:0000313" key="6">
    <source>
        <dbReference type="Proteomes" id="UP000266196"/>
    </source>
</evidence>
<feature type="domain" description="F-box" evidence="1">
    <location>
        <begin position="73"/>
        <end position="108"/>
    </location>
</feature>
<protein>
    <recommendedName>
        <fullName evidence="1">F-box domain-containing protein</fullName>
    </recommendedName>
</protein>
<evidence type="ECO:0000313" key="9">
    <source>
        <dbReference type="Proteomes" id="UP000286510"/>
    </source>
</evidence>
<dbReference type="EMBL" id="QUTI01024542">
    <property type="protein sequence ID" value="RLO06719.1"/>
    <property type="molecule type" value="Genomic_DNA"/>
</dbReference>
<dbReference type="EMBL" id="QUTF01008732">
    <property type="protein sequence ID" value="RHZ38382.1"/>
    <property type="molecule type" value="Genomic_DNA"/>
</dbReference>
<proteinExistence type="predicted"/>
<name>A0A397FFI0_APHAT</name>
<dbReference type="EMBL" id="QUTB01004322">
    <property type="protein sequence ID" value="RHY62768.1"/>
    <property type="molecule type" value="Genomic_DNA"/>
</dbReference>
<dbReference type="Proteomes" id="UP000286510">
    <property type="component" value="Unassembled WGS sequence"/>
</dbReference>
<evidence type="ECO:0000313" key="5">
    <source>
        <dbReference type="EMBL" id="RLO06719.1"/>
    </source>
</evidence>
<dbReference type="Proteomes" id="UP000266196">
    <property type="component" value="Unassembled WGS sequence"/>
</dbReference>
<dbReference type="InterPro" id="IPR001810">
    <property type="entry name" value="F-box_dom"/>
</dbReference>
<gene>
    <name evidence="4" type="ORF">DYB26_013140</name>
    <name evidence="5" type="ORF">DYB28_012935</name>
    <name evidence="3" type="ORF">DYB31_006391</name>
    <name evidence="2" type="ORF">DYB34_003540</name>
</gene>
<reference evidence="5 7" key="1">
    <citation type="journal article" date="2018" name="J. Invertebr. Pathol.">
        <title>New genotyping method for the causative agent of crayfish plague (Aphanomyces astaci) based on whole genome data.</title>
        <authorList>
            <person name="Minardi D."/>
            <person name="Studholme D.J."/>
            <person name="van der Giezen M."/>
            <person name="Pretto T."/>
            <person name="Oidtmann B."/>
        </authorList>
    </citation>
    <scope>NUCLEOTIDE SEQUENCE [LARGE SCALE GENOMIC DNA]</scope>
    <source>
        <strain evidence="5 7">KB13</strain>
    </source>
</reference>
<organism evidence="3 6">
    <name type="scientific">Aphanomyces astaci</name>
    <name type="common">Crayfish plague agent</name>
    <dbReference type="NCBI Taxonomy" id="112090"/>
    <lineage>
        <taxon>Eukaryota</taxon>
        <taxon>Sar</taxon>
        <taxon>Stramenopiles</taxon>
        <taxon>Oomycota</taxon>
        <taxon>Saprolegniomycetes</taxon>
        <taxon>Saprolegniales</taxon>
        <taxon>Verrucalvaceae</taxon>
        <taxon>Aphanomyces</taxon>
    </lineage>
</organism>
<dbReference type="Proteomes" id="UP000283543">
    <property type="component" value="Unassembled WGS sequence"/>
</dbReference>
<evidence type="ECO:0000259" key="1">
    <source>
        <dbReference type="Pfam" id="PF00646"/>
    </source>
</evidence>
<comment type="caution">
    <text evidence="3">The sequence shown here is derived from an EMBL/GenBank/DDBJ whole genome shotgun (WGS) entry which is preliminary data.</text>
</comment>
<evidence type="ECO:0000313" key="7">
    <source>
        <dbReference type="Proteomes" id="UP000275652"/>
    </source>
</evidence>
<evidence type="ECO:0000313" key="8">
    <source>
        <dbReference type="Proteomes" id="UP000283543"/>
    </source>
</evidence>
<evidence type="ECO:0000313" key="2">
    <source>
        <dbReference type="EMBL" id="RHY62768.1"/>
    </source>
</evidence>
<evidence type="ECO:0000313" key="3">
    <source>
        <dbReference type="EMBL" id="RHZ29922.1"/>
    </source>
</evidence>
<sequence>MVDAEWRLRHLAVTSPSPPEIEAVNDLFPTEDATRLDDDEDVDDASAVEESIVLPAIDGILHDNDANGVVPVCNLPERMLQAVLEFLDEDSIGLFSSTCHRFHATARSGIDDPHTLPSIHSPNQVMRMFRVMTLYPDAVTGFYVLRLSYYKKPEWNMWSDLPKNAVLQV</sequence>
<dbReference type="SUPFAM" id="SSF81383">
    <property type="entry name" value="F-box domain"/>
    <property type="match status" value="1"/>
</dbReference>